<dbReference type="Proteomes" id="UP001165962">
    <property type="component" value="Unassembled WGS sequence"/>
</dbReference>
<dbReference type="InterPro" id="IPR004089">
    <property type="entry name" value="MCPsignal_dom"/>
</dbReference>
<gene>
    <name evidence="13" type="ORF">G9U52_20530</name>
</gene>
<dbReference type="PROSITE" id="PS50885">
    <property type="entry name" value="HAMP"/>
    <property type="match status" value="1"/>
</dbReference>
<sequence>MGIMKSGLVKGTGSINLKSIKSKLILSFTAVLLIPSLVVGLTAYNAAKSKVEEQMSKAAQSNVQLFDRYISETISQTVLDAEHIANSITPDMYEGGDKAKAYEVIKAYKALHPEIDAVLLGTKDGRFFREPNQVAAGFDPRTRPWFIQGFENAGKAILMAPSKSANTGGQVVIAVKTTKDQSGVFGIQIDLNQLSKSLEDIKIGNNGYIQITDQAKIMIAASKNIVNPGEEYKGGAAEALYSSDSGVFRYTSTESSEDEIAYYVTNKFTGWKIAGILVDQEIQDEVNGILYTTLIVLVIAIAVGVLIMLFIIRSINKPLSELMHLSKAISGGDLTQPIILNTKDEFGDLGSSFEKMRLSLRKLIHEVGDTSSQLAAASEQLSASAEETSESTAHVAESLQGMAAGAEQQLGSVASSGTIIGGISSSVQEISANLNLLSANANTSLTRSKEGGDSVAAVIQQMESIAANVDNLSKDVKELGSKSTEIGNIIKVITEIATQTNLLSLNAAIEAARAGEHGQGFAVVASEVRKLAEDTANSAKKISQLVSDTQLVANRTVTAVVGTSKEVGNGLGLVRHTGQLFVNIQNSISEVDKQTMQVHTNAQEISIAVENMVQSFETITEIAIASSDNAQTISAASQQQLASMEEVTANAESLSKMAEVLQSLIDRFKV</sequence>
<keyword evidence="14" id="KW-1185">Reference proteome</keyword>
<dbReference type="Pfam" id="PF02743">
    <property type="entry name" value="dCache_1"/>
    <property type="match status" value="1"/>
</dbReference>
<evidence type="ECO:0000256" key="7">
    <source>
        <dbReference type="ARBA" id="ARBA00023224"/>
    </source>
</evidence>
<evidence type="ECO:0000256" key="10">
    <source>
        <dbReference type="SAM" id="Phobius"/>
    </source>
</evidence>
<protein>
    <submittedName>
        <fullName evidence="13">Methyl-accepting chemotaxis protein</fullName>
    </submittedName>
</protein>
<evidence type="ECO:0000256" key="1">
    <source>
        <dbReference type="ARBA" id="ARBA00004651"/>
    </source>
</evidence>
<evidence type="ECO:0000259" key="12">
    <source>
        <dbReference type="PROSITE" id="PS50885"/>
    </source>
</evidence>
<name>A0ABX0JEC1_9BACL</name>
<dbReference type="Pfam" id="PF00672">
    <property type="entry name" value="HAMP"/>
    <property type="match status" value="1"/>
</dbReference>
<dbReference type="SMART" id="SM00283">
    <property type="entry name" value="MA"/>
    <property type="match status" value="1"/>
</dbReference>
<evidence type="ECO:0000256" key="9">
    <source>
        <dbReference type="PROSITE-ProRule" id="PRU00284"/>
    </source>
</evidence>
<dbReference type="PANTHER" id="PTHR32089:SF114">
    <property type="entry name" value="METHYL-ACCEPTING CHEMOTAXIS PROTEIN MCPB"/>
    <property type="match status" value="1"/>
</dbReference>
<evidence type="ECO:0000256" key="4">
    <source>
        <dbReference type="ARBA" id="ARBA00022692"/>
    </source>
</evidence>
<reference evidence="13" key="1">
    <citation type="submission" date="2020-03" db="EMBL/GenBank/DDBJ databases">
        <title>Draft sequencing of Paenibacilllus sp. S3N08.</title>
        <authorList>
            <person name="Kim D.-U."/>
        </authorList>
    </citation>
    <scope>NUCLEOTIDE SEQUENCE</scope>
    <source>
        <strain evidence="13">S3N08</strain>
    </source>
</reference>
<dbReference type="Gene3D" id="1.10.287.950">
    <property type="entry name" value="Methyl-accepting chemotaxis protein"/>
    <property type="match status" value="1"/>
</dbReference>
<keyword evidence="6 10" id="KW-0472">Membrane</keyword>
<dbReference type="CDD" id="cd06225">
    <property type="entry name" value="HAMP"/>
    <property type="match status" value="1"/>
</dbReference>
<proteinExistence type="inferred from homology"/>
<feature type="domain" description="HAMP" evidence="12">
    <location>
        <begin position="313"/>
        <end position="365"/>
    </location>
</feature>
<dbReference type="Gene3D" id="6.10.340.10">
    <property type="match status" value="1"/>
</dbReference>
<dbReference type="EMBL" id="JAAOIW010000007">
    <property type="protein sequence ID" value="NHN32231.1"/>
    <property type="molecule type" value="Genomic_DNA"/>
</dbReference>
<evidence type="ECO:0000256" key="8">
    <source>
        <dbReference type="ARBA" id="ARBA00029447"/>
    </source>
</evidence>
<keyword evidence="4 10" id="KW-0812">Transmembrane</keyword>
<evidence type="ECO:0000256" key="2">
    <source>
        <dbReference type="ARBA" id="ARBA00022475"/>
    </source>
</evidence>
<dbReference type="SMART" id="SM00304">
    <property type="entry name" value="HAMP"/>
    <property type="match status" value="1"/>
</dbReference>
<dbReference type="InterPro" id="IPR033479">
    <property type="entry name" value="dCache_1"/>
</dbReference>
<dbReference type="Gene3D" id="3.30.450.20">
    <property type="entry name" value="PAS domain"/>
    <property type="match status" value="2"/>
</dbReference>
<feature type="domain" description="Methyl-accepting transducer" evidence="11">
    <location>
        <begin position="384"/>
        <end position="620"/>
    </location>
</feature>
<evidence type="ECO:0000259" key="11">
    <source>
        <dbReference type="PROSITE" id="PS50111"/>
    </source>
</evidence>
<comment type="caution">
    <text evidence="13">The sequence shown here is derived from an EMBL/GenBank/DDBJ whole genome shotgun (WGS) entry which is preliminary data.</text>
</comment>
<evidence type="ECO:0000256" key="5">
    <source>
        <dbReference type="ARBA" id="ARBA00022989"/>
    </source>
</evidence>
<keyword evidence="5 10" id="KW-1133">Transmembrane helix</keyword>
<organism evidence="13 14">
    <name type="scientific">Paenibacillus agricola</name>
    <dbReference type="NCBI Taxonomy" id="2716264"/>
    <lineage>
        <taxon>Bacteria</taxon>
        <taxon>Bacillati</taxon>
        <taxon>Bacillota</taxon>
        <taxon>Bacilli</taxon>
        <taxon>Bacillales</taxon>
        <taxon>Paenibacillaceae</taxon>
        <taxon>Paenibacillus</taxon>
    </lineage>
</organism>
<dbReference type="InterPro" id="IPR003660">
    <property type="entry name" value="HAMP_dom"/>
</dbReference>
<dbReference type="PANTHER" id="PTHR32089">
    <property type="entry name" value="METHYL-ACCEPTING CHEMOTAXIS PROTEIN MCPB"/>
    <property type="match status" value="1"/>
</dbReference>
<comment type="subcellular location">
    <subcellularLocation>
        <location evidence="1">Cell membrane</location>
        <topology evidence="1">Multi-pass membrane protein</topology>
    </subcellularLocation>
</comment>
<comment type="similarity">
    <text evidence="8">Belongs to the methyl-accepting chemotaxis (MCP) protein family.</text>
</comment>
<dbReference type="RefSeq" id="WP_166152496.1">
    <property type="nucleotide sequence ID" value="NZ_JAAOIW010000007.1"/>
</dbReference>
<keyword evidence="7 9" id="KW-0807">Transducer</keyword>
<evidence type="ECO:0000313" key="14">
    <source>
        <dbReference type="Proteomes" id="UP001165962"/>
    </source>
</evidence>
<feature type="transmembrane region" description="Helical" evidence="10">
    <location>
        <begin position="289"/>
        <end position="312"/>
    </location>
</feature>
<keyword evidence="3" id="KW-0145">Chemotaxis</keyword>
<keyword evidence="2" id="KW-1003">Cell membrane</keyword>
<evidence type="ECO:0000313" key="13">
    <source>
        <dbReference type="EMBL" id="NHN32231.1"/>
    </source>
</evidence>
<evidence type="ECO:0000256" key="6">
    <source>
        <dbReference type="ARBA" id="ARBA00023136"/>
    </source>
</evidence>
<accession>A0ABX0JEC1</accession>
<evidence type="ECO:0000256" key="3">
    <source>
        <dbReference type="ARBA" id="ARBA00022500"/>
    </source>
</evidence>
<dbReference type="CDD" id="cd11386">
    <property type="entry name" value="MCP_signal"/>
    <property type="match status" value="1"/>
</dbReference>
<dbReference type="Pfam" id="PF00015">
    <property type="entry name" value="MCPsignal"/>
    <property type="match status" value="1"/>
</dbReference>
<dbReference type="SUPFAM" id="SSF58104">
    <property type="entry name" value="Methyl-accepting chemotaxis protein (MCP) signaling domain"/>
    <property type="match status" value="1"/>
</dbReference>
<dbReference type="PROSITE" id="PS50111">
    <property type="entry name" value="CHEMOTAXIS_TRANSDUC_2"/>
    <property type="match status" value="1"/>
</dbReference>